<evidence type="ECO:0000313" key="3">
    <source>
        <dbReference type="EMBL" id="CAE0698246.1"/>
    </source>
</evidence>
<accession>A0A7S3ZYS0</accession>
<evidence type="ECO:0000256" key="1">
    <source>
        <dbReference type="SAM" id="MobiDB-lite"/>
    </source>
</evidence>
<dbReference type="InterPro" id="IPR019327">
    <property type="entry name" value="WKF"/>
</dbReference>
<feature type="region of interest" description="Disordered" evidence="1">
    <location>
        <begin position="136"/>
        <end position="160"/>
    </location>
</feature>
<dbReference type="Pfam" id="PF10180">
    <property type="entry name" value="WKF"/>
    <property type="match status" value="1"/>
</dbReference>
<dbReference type="AlphaFoldDB" id="A0A7S3ZYS0"/>
<dbReference type="PANTHER" id="PTHR22306:SF2">
    <property type="entry name" value="CHROMOSOME 7 OPEN READING FRAME 50"/>
    <property type="match status" value="1"/>
</dbReference>
<feature type="region of interest" description="Disordered" evidence="1">
    <location>
        <begin position="1"/>
        <end position="74"/>
    </location>
</feature>
<sequence length="175" mass="19914">MADATSTRKDRRRDFKKRVLRSGDQLEPKRKKRDQPLVQNEEEAAAANAAKKKAAAEAKRQKEEQQRAQKASDAVAYVHAWRLRETTPWRFQKGLQEWWLKNWGSTAAVAKADFAIFLSYAPTIQGGAKERLRDDAKKAAAADVPETEGDDEDAATKAKRKKRIRARKLVKALER</sequence>
<evidence type="ECO:0000259" key="2">
    <source>
        <dbReference type="Pfam" id="PF10180"/>
    </source>
</evidence>
<feature type="compositionally biased region" description="Basic residues" evidence="1">
    <location>
        <begin position="9"/>
        <end position="20"/>
    </location>
</feature>
<dbReference type="PANTHER" id="PTHR22306">
    <property type="entry name" value="CHROMOSOME 7 OPEN READING FRAME 50"/>
    <property type="match status" value="1"/>
</dbReference>
<name>A0A7S3ZYS0_9STRA</name>
<feature type="compositionally biased region" description="Basic and acidic residues" evidence="1">
    <location>
        <begin position="54"/>
        <end position="67"/>
    </location>
</feature>
<dbReference type="EMBL" id="HBIW01015877">
    <property type="protein sequence ID" value="CAE0698246.1"/>
    <property type="molecule type" value="Transcribed_RNA"/>
</dbReference>
<gene>
    <name evidence="3" type="ORF">PCAL00307_LOCUS13682</name>
</gene>
<organism evidence="3">
    <name type="scientific">Pelagomonas calceolata</name>
    <dbReference type="NCBI Taxonomy" id="35677"/>
    <lineage>
        <taxon>Eukaryota</taxon>
        <taxon>Sar</taxon>
        <taxon>Stramenopiles</taxon>
        <taxon>Ochrophyta</taxon>
        <taxon>Pelagophyceae</taxon>
        <taxon>Pelagomonadales</taxon>
        <taxon>Pelagomonadaceae</taxon>
        <taxon>Pelagomonas</taxon>
    </lineage>
</organism>
<proteinExistence type="predicted"/>
<feature type="domain" description="WKF" evidence="2">
    <location>
        <begin position="77"/>
        <end position="138"/>
    </location>
</feature>
<reference evidence="3" key="1">
    <citation type="submission" date="2021-01" db="EMBL/GenBank/DDBJ databases">
        <authorList>
            <person name="Corre E."/>
            <person name="Pelletier E."/>
            <person name="Niang G."/>
            <person name="Scheremetjew M."/>
            <person name="Finn R."/>
            <person name="Kale V."/>
            <person name="Holt S."/>
            <person name="Cochrane G."/>
            <person name="Meng A."/>
            <person name="Brown T."/>
            <person name="Cohen L."/>
        </authorList>
    </citation>
    <scope>NUCLEOTIDE SEQUENCE</scope>
    <source>
        <strain evidence="3">CCMP1756</strain>
    </source>
</reference>
<protein>
    <recommendedName>
        <fullName evidence="2">WKF domain-containing protein</fullName>
    </recommendedName>
</protein>